<dbReference type="InterPro" id="IPR017517">
    <property type="entry name" value="Maleyloyr_isom"/>
</dbReference>
<dbReference type="STRING" id="280871.TL10_17910"/>
<reference evidence="2 3" key="1">
    <citation type="submission" date="2015-01" db="EMBL/GenBank/DDBJ databases">
        <title>Genome sequence of Mycobacterium llatzerense and Mycobacterium immunogenum recovered from brain abscess.</title>
        <authorList>
            <person name="Greninger A.L."/>
            <person name="Langelier C."/>
            <person name="Cunningham G."/>
            <person name="Chiu C.Y."/>
            <person name="Miller S."/>
        </authorList>
    </citation>
    <scope>NUCLEOTIDE SEQUENCE [LARGE SCALE GENOMIC DNA]</scope>
    <source>
        <strain evidence="2 3">CLUC14</strain>
    </source>
</reference>
<evidence type="ECO:0000259" key="1">
    <source>
        <dbReference type="Pfam" id="PF11716"/>
    </source>
</evidence>
<dbReference type="NCBIfam" id="TIGR03086">
    <property type="entry name" value="TIGR03086 family metal-binding protein"/>
    <property type="match status" value="1"/>
</dbReference>
<proteinExistence type="predicted"/>
<accession>A0A0D1J214</accession>
<dbReference type="RefSeq" id="WP_043986663.1">
    <property type="nucleotide sequence ID" value="NZ_JXST01000025.1"/>
</dbReference>
<dbReference type="OrthoDB" id="5185819at2"/>
<comment type="caution">
    <text evidence="2">The sequence shown here is derived from an EMBL/GenBank/DDBJ whole genome shotgun (WGS) entry which is preliminary data.</text>
</comment>
<dbReference type="InterPro" id="IPR017520">
    <property type="entry name" value="CHP03086"/>
</dbReference>
<dbReference type="Gene3D" id="1.20.120.450">
    <property type="entry name" value="dinb family like domain"/>
    <property type="match status" value="1"/>
</dbReference>
<dbReference type="AlphaFoldDB" id="A0A0D1J214"/>
<feature type="domain" description="Mycothiol-dependent maleylpyruvate isomerase metal-binding" evidence="1">
    <location>
        <begin position="14"/>
        <end position="135"/>
    </location>
</feature>
<dbReference type="GO" id="GO:0046872">
    <property type="term" value="F:metal ion binding"/>
    <property type="evidence" value="ECO:0007669"/>
    <property type="project" value="InterPro"/>
</dbReference>
<sequence length="210" mass="22232">MPTLSTDLLSSHRAAVLASVDVVNAIGSSDLGRPTPCTAWNLADLLAHMTVQHRGFAAAARGGGQDLALWDAASVRDTQDPVGDYASAAHDVLDAFAAADPDSQFALPEMGTSVPAEMAIGFHLVDYVVHGWDVAVSLGIPFTPPDDVVAAALPVTLAVPDGDFRNMENSPFGPARNGLATNDFDRLLRHLGRDPHWGDAFDRESLRPVQ</sequence>
<dbReference type="NCBIfam" id="TIGR03083">
    <property type="entry name" value="maleylpyruvate isomerase family mycothiol-dependent enzyme"/>
    <property type="match status" value="1"/>
</dbReference>
<gene>
    <name evidence="2" type="ORF">TL10_17910</name>
</gene>
<dbReference type="Proteomes" id="UP000032221">
    <property type="component" value="Unassembled WGS sequence"/>
</dbReference>
<dbReference type="EMBL" id="JXST01000025">
    <property type="protein sequence ID" value="KIU15573.1"/>
    <property type="molecule type" value="Genomic_DNA"/>
</dbReference>
<protein>
    <recommendedName>
        <fullName evidence="1">Mycothiol-dependent maleylpyruvate isomerase metal-binding domain-containing protein</fullName>
    </recommendedName>
</protein>
<name>A0A0D1J214_9MYCO</name>
<dbReference type="SUPFAM" id="SSF109854">
    <property type="entry name" value="DinB/YfiT-like putative metalloenzymes"/>
    <property type="match status" value="1"/>
</dbReference>
<dbReference type="InterPro" id="IPR034660">
    <property type="entry name" value="DinB/YfiT-like"/>
</dbReference>
<keyword evidence="3" id="KW-1185">Reference proteome</keyword>
<evidence type="ECO:0000313" key="2">
    <source>
        <dbReference type="EMBL" id="KIU15573.1"/>
    </source>
</evidence>
<organism evidence="2 3">
    <name type="scientific">Mycolicibacterium llatzerense</name>
    <dbReference type="NCBI Taxonomy" id="280871"/>
    <lineage>
        <taxon>Bacteria</taxon>
        <taxon>Bacillati</taxon>
        <taxon>Actinomycetota</taxon>
        <taxon>Actinomycetes</taxon>
        <taxon>Mycobacteriales</taxon>
        <taxon>Mycobacteriaceae</taxon>
        <taxon>Mycolicibacterium</taxon>
    </lineage>
</organism>
<evidence type="ECO:0000313" key="3">
    <source>
        <dbReference type="Proteomes" id="UP000032221"/>
    </source>
</evidence>
<dbReference type="Pfam" id="PF11716">
    <property type="entry name" value="MDMPI_N"/>
    <property type="match status" value="1"/>
</dbReference>
<dbReference type="InterPro" id="IPR024344">
    <property type="entry name" value="MDMPI_metal-binding"/>
</dbReference>
<dbReference type="PATRIC" id="fig|280871.6.peg.3707"/>